<evidence type="ECO:0000313" key="9">
    <source>
        <dbReference type="Proteomes" id="UP001593940"/>
    </source>
</evidence>
<keyword evidence="4 6" id="KW-1133">Transmembrane helix</keyword>
<feature type="transmembrane region" description="Helical" evidence="6">
    <location>
        <begin position="101"/>
        <end position="123"/>
    </location>
</feature>
<sequence>MCFGPENARIASVVRGPQAIIDYLAGLVRFSSRRYLGHSPAGGAMVVALLIMIAATAGSGMASLAAMEGRGPLSAVIEREPPPRALGQRRPPPLIRGIHQVLGNATLALVVLHVAGVVLASCAHRENLMAAMITGRKRSE</sequence>
<evidence type="ECO:0000256" key="3">
    <source>
        <dbReference type="ARBA" id="ARBA00022692"/>
    </source>
</evidence>
<dbReference type="InterPro" id="IPR051542">
    <property type="entry name" value="Hydrogenase_cytochrome"/>
</dbReference>
<gene>
    <name evidence="8" type="ORF">ACETIH_10480</name>
</gene>
<evidence type="ECO:0000256" key="2">
    <source>
        <dbReference type="ARBA" id="ARBA00022475"/>
    </source>
</evidence>
<evidence type="ECO:0000256" key="1">
    <source>
        <dbReference type="ARBA" id="ARBA00004651"/>
    </source>
</evidence>
<dbReference type="InterPro" id="IPR011577">
    <property type="entry name" value="Cyt_b561_bac/Ni-Hgenase"/>
</dbReference>
<keyword evidence="2" id="KW-1003">Cell membrane</keyword>
<dbReference type="Proteomes" id="UP001593940">
    <property type="component" value="Unassembled WGS sequence"/>
</dbReference>
<feature type="domain" description="Cytochrome b561 bacterial/Ni-hydrogenase" evidence="7">
    <location>
        <begin position="17"/>
        <end position="135"/>
    </location>
</feature>
<evidence type="ECO:0000256" key="4">
    <source>
        <dbReference type="ARBA" id="ARBA00022989"/>
    </source>
</evidence>
<reference evidence="8 9" key="1">
    <citation type="submission" date="2024-09" db="EMBL/GenBank/DDBJ databases">
        <title>Nodulacao em especies de Leguminosae Basais da Amazonia e Caracterizacao dos Rizobios e Bacterias Associadas aos Nodulos.</title>
        <authorList>
            <person name="Jambeiro I.C.A."/>
            <person name="Lopes I.S."/>
            <person name="Aguiar E.R.G.R."/>
            <person name="Santos A.F.J."/>
            <person name="Dos Santos J.M.F."/>
            <person name="Gross E."/>
        </authorList>
    </citation>
    <scope>NUCLEOTIDE SEQUENCE [LARGE SCALE GENOMIC DNA]</scope>
    <source>
        <strain evidence="8 9">BRUESC1165</strain>
    </source>
</reference>
<evidence type="ECO:0000259" key="7">
    <source>
        <dbReference type="Pfam" id="PF01292"/>
    </source>
</evidence>
<dbReference type="Gene3D" id="1.20.950.20">
    <property type="entry name" value="Transmembrane di-heme cytochromes, Chain C"/>
    <property type="match status" value="1"/>
</dbReference>
<dbReference type="EMBL" id="JBHOMY010000026">
    <property type="protein sequence ID" value="MFC1457138.1"/>
    <property type="molecule type" value="Genomic_DNA"/>
</dbReference>
<proteinExistence type="predicted"/>
<protein>
    <submittedName>
        <fullName evidence="8">Cytochrome b/b6 domain-containing protein</fullName>
    </submittedName>
</protein>
<evidence type="ECO:0000256" key="6">
    <source>
        <dbReference type="SAM" id="Phobius"/>
    </source>
</evidence>
<evidence type="ECO:0000256" key="5">
    <source>
        <dbReference type="ARBA" id="ARBA00023136"/>
    </source>
</evidence>
<organism evidence="8 9">
    <name type="scientific">Microvirga arabica</name>
    <dbReference type="NCBI Taxonomy" id="1128671"/>
    <lineage>
        <taxon>Bacteria</taxon>
        <taxon>Pseudomonadati</taxon>
        <taxon>Pseudomonadota</taxon>
        <taxon>Alphaproteobacteria</taxon>
        <taxon>Hyphomicrobiales</taxon>
        <taxon>Methylobacteriaceae</taxon>
        <taxon>Microvirga</taxon>
    </lineage>
</organism>
<comment type="caution">
    <text evidence="8">The sequence shown here is derived from an EMBL/GenBank/DDBJ whole genome shotgun (WGS) entry which is preliminary data.</text>
</comment>
<dbReference type="PANTHER" id="PTHR30485:SF2">
    <property type="entry name" value="BLL0597 PROTEIN"/>
    <property type="match status" value="1"/>
</dbReference>
<keyword evidence="9" id="KW-1185">Reference proteome</keyword>
<feature type="transmembrane region" description="Helical" evidence="6">
    <location>
        <begin position="41"/>
        <end position="66"/>
    </location>
</feature>
<dbReference type="Pfam" id="PF01292">
    <property type="entry name" value="Ni_hydr_CYTB"/>
    <property type="match status" value="1"/>
</dbReference>
<keyword evidence="5 6" id="KW-0472">Membrane</keyword>
<dbReference type="InterPro" id="IPR016174">
    <property type="entry name" value="Di-haem_cyt_TM"/>
</dbReference>
<dbReference type="SUPFAM" id="SSF81342">
    <property type="entry name" value="Transmembrane di-heme cytochromes"/>
    <property type="match status" value="1"/>
</dbReference>
<accession>A0ABV6Y789</accession>
<dbReference type="PANTHER" id="PTHR30485">
    <property type="entry name" value="NI/FE-HYDROGENASE 1 B-TYPE CYTOCHROME SUBUNIT"/>
    <property type="match status" value="1"/>
</dbReference>
<dbReference type="RefSeq" id="WP_377029692.1">
    <property type="nucleotide sequence ID" value="NZ_JBHOMY010000026.1"/>
</dbReference>
<keyword evidence="3 6" id="KW-0812">Transmembrane</keyword>
<comment type="subcellular location">
    <subcellularLocation>
        <location evidence="1">Cell membrane</location>
        <topology evidence="1">Multi-pass membrane protein</topology>
    </subcellularLocation>
</comment>
<evidence type="ECO:0000313" key="8">
    <source>
        <dbReference type="EMBL" id="MFC1457138.1"/>
    </source>
</evidence>
<name>A0ABV6Y789_9HYPH</name>